<accession>A0ABN3PQE6</accession>
<protein>
    <submittedName>
        <fullName evidence="1">Uncharacterized protein</fullName>
    </submittedName>
</protein>
<comment type="caution">
    <text evidence="1">The sequence shown here is derived from an EMBL/GenBank/DDBJ whole genome shotgun (WGS) entry which is preliminary data.</text>
</comment>
<sequence>MQGSCGAVLEADAGAAVAIGEVAQPSGVVAQALAQRAGDAACLLVQCGGAAVEAGGVRLASPSNVS</sequence>
<proteinExistence type="predicted"/>
<dbReference type="Proteomes" id="UP001501447">
    <property type="component" value="Unassembled WGS sequence"/>
</dbReference>
<keyword evidence="2" id="KW-1185">Reference proteome</keyword>
<name>A0ABN3PQE6_9ACTN</name>
<organism evidence="1 2">
    <name type="scientific">Streptomyces axinellae</name>
    <dbReference type="NCBI Taxonomy" id="552788"/>
    <lineage>
        <taxon>Bacteria</taxon>
        <taxon>Bacillati</taxon>
        <taxon>Actinomycetota</taxon>
        <taxon>Actinomycetes</taxon>
        <taxon>Kitasatosporales</taxon>
        <taxon>Streptomycetaceae</taxon>
        <taxon>Streptomyces</taxon>
    </lineage>
</organism>
<gene>
    <name evidence="1" type="ORF">GCM10009863_08710</name>
</gene>
<evidence type="ECO:0000313" key="2">
    <source>
        <dbReference type="Proteomes" id="UP001501447"/>
    </source>
</evidence>
<evidence type="ECO:0000313" key="1">
    <source>
        <dbReference type="EMBL" id="GAA2597496.1"/>
    </source>
</evidence>
<dbReference type="EMBL" id="BAAARJ010000002">
    <property type="protein sequence ID" value="GAA2597496.1"/>
    <property type="molecule type" value="Genomic_DNA"/>
</dbReference>
<reference evidence="1 2" key="1">
    <citation type="journal article" date="2019" name="Int. J. Syst. Evol. Microbiol.">
        <title>The Global Catalogue of Microorganisms (GCM) 10K type strain sequencing project: providing services to taxonomists for standard genome sequencing and annotation.</title>
        <authorList>
            <consortium name="The Broad Institute Genomics Platform"/>
            <consortium name="The Broad Institute Genome Sequencing Center for Infectious Disease"/>
            <person name="Wu L."/>
            <person name="Ma J."/>
        </authorList>
    </citation>
    <scope>NUCLEOTIDE SEQUENCE [LARGE SCALE GENOMIC DNA]</scope>
    <source>
        <strain evidence="1 2">JCM 16373</strain>
    </source>
</reference>